<dbReference type="Proteomes" id="UP000184267">
    <property type="component" value="Unassembled WGS sequence"/>
</dbReference>
<keyword evidence="3" id="KW-1185">Reference proteome</keyword>
<dbReference type="EMBL" id="MNAD01001290">
    <property type="protein sequence ID" value="OJT06603.1"/>
    <property type="molecule type" value="Genomic_DNA"/>
</dbReference>
<accession>A0A1M2VG73</accession>
<dbReference type="EMBL" id="MNAD01001291">
    <property type="protein sequence ID" value="OJT06600.1"/>
    <property type="molecule type" value="Genomic_DNA"/>
</dbReference>
<organism evidence="1 3">
    <name type="scientific">Trametes pubescens</name>
    <name type="common">White-rot fungus</name>
    <dbReference type="NCBI Taxonomy" id="154538"/>
    <lineage>
        <taxon>Eukaryota</taxon>
        <taxon>Fungi</taxon>
        <taxon>Dikarya</taxon>
        <taxon>Basidiomycota</taxon>
        <taxon>Agaricomycotina</taxon>
        <taxon>Agaricomycetes</taxon>
        <taxon>Polyporales</taxon>
        <taxon>Polyporaceae</taxon>
        <taxon>Trametes</taxon>
    </lineage>
</organism>
<protein>
    <submittedName>
        <fullName evidence="1">Uncharacterized protein</fullName>
    </submittedName>
</protein>
<reference evidence="1 3" key="1">
    <citation type="submission" date="2016-10" db="EMBL/GenBank/DDBJ databases">
        <title>Genome sequence of the basidiomycete white-rot fungus Trametes pubescens.</title>
        <authorList>
            <person name="Makela M.R."/>
            <person name="Granchi Z."/>
            <person name="Peng M."/>
            <person name="De Vries R.P."/>
            <person name="Grigoriev I."/>
            <person name="Riley R."/>
            <person name="Hilden K."/>
        </authorList>
    </citation>
    <scope>NUCLEOTIDE SEQUENCE [LARGE SCALE GENOMIC DNA]</scope>
    <source>
        <strain evidence="1 3">FBCC735</strain>
    </source>
</reference>
<gene>
    <name evidence="2" type="ORF">TRAPUB_2530</name>
    <name evidence="1" type="ORF">TRAPUB_2547</name>
</gene>
<sequence>MADSNPQTTPHKTAPIINSFSASLDPYVATVRAELRLTMLHKVVRARFDEFLDSFVPGEDPGDASFSGLFDKVPVKSTEAAMYGPLVRPAFSCT</sequence>
<proteinExistence type="predicted"/>
<dbReference type="AlphaFoldDB" id="A0A1M2VG73"/>
<evidence type="ECO:0000313" key="3">
    <source>
        <dbReference type="Proteomes" id="UP000184267"/>
    </source>
</evidence>
<evidence type="ECO:0000313" key="1">
    <source>
        <dbReference type="EMBL" id="OJT06600.1"/>
    </source>
</evidence>
<name>A0A1M2VG73_TRAPU</name>
<comment type="caution">
    <text evidence="1">The sequence shown here is derived from an EMBL/GenBank/DDBJ whole genome shotgun (WGS) entry which is preliminary data.</text>
</comment>
<evidence type="ECO:0000313" key="2">
    <source>
        <dbReference type="EMBL" id="OJT06603.1"/>
    </source>
</evidence>